<proteinExistence type="predicted"/>
<dbReference type="GeneID" id="25916639"/>
<dbReference type="RefSeq" id="XP_014145231.1">
    <property type="nucleotide sequence ID" value="XM_014289756.1"/>
</dbReference>
<feature type="non-terminal residue" evidence="2">
    <location>
        <position position="1"/>
    </location>
</feature>
<dbReference type="AlphaFoldDB" id="A0A0L0F3Z6"/>
<dbReference type="Proteomes" id="UP000054560">
    <property type="component" value="Unassembled WGS sequence"/>
</dbReference>
<dbReference type="InterPro" id="IPR008493">
    <property type="entry name" value="Hikeshi-like_N"/>
</dbReference>
<feature type="domain" description="Hikeshi-like N-terminal" evidence="1">
    <location>
        <begin position="1"/>
        <end position="33"/>
    </location>
</feature>
<evidence type="ECO:0000259" key="1">
    <source>
        <dbReference type="Pfam" id="PF05603"/>
    </source>
</evidence>
<organism evidence="2 3">
    <name type="scientific">Sphaeroforma arctica JP610</name>
    <dbReference type="NCBI Taxonomy" id="667725"/>
    <lineage>
        <taxon>Eukaryota</taxon>
        <taxon>Ichthyosporea</taxon>
        <taxon>Ichthyophonida</taxon>
        <taxon>Sphaeroforma</taxon>
    </lineage>
</organism>
<dbReference type="OrthoDB" id="10248398at2759"/>
<dbReference type="EMBL" id="KQ249027">
    <property type="protein sequence ID" value="KNC71329.1"/>
    <property type="molecule type" value="Genomic_DNA"/>
</dbReference>
<dbReference type="Pfam" id="PF05603">
    <property type="entry name" value="Hikeshi-like_N"/>
    <property type="match status" value="1"/>
</dbReference>
<sequence>AAVHLNISGNWQLLGHMSNDKPSAIFKVSASMASVRESDLLSYLD</sequence>
<evidence type="ECO:0000313" key="3">
    <source>
        <dbReference type="Proteomes" id="UP000054560"/>
    </source>
</evidence>
<name>A0A0L0F3Z6_9EUKA</name>
<gene>
    <name evidence="2" type="ORF">SARC_16135</name>
</gene>
<protein>
    <recommendedName>
        <fullName evidence="1">Hikeshi-like N-terminal domain-containing protein</fullName>
    </recommendedName>
</protein>
<keyword evidence="3" id="KW-1185">Reference proteome</keyword>
<reference evidence="2 3" key="1">
    <citation type="submission" date="2011-02" db="EMBL/GenBank/DDBJ databases">
        <title>The Genome Sequence of Sphaeroforma arctica JP610.</title>
        <authorList>
            <consortium name="The Broad Institute Genome Sequencing Platform"/>
            <person name="Russ C."/>
            <person name="Cuomo C."/>
            <person name="Young S.K."/>
            <person name="Zeng Q."/>
            <person name="Gargeya S."/>
            <person name="Alvarado L."/>
            <person name="Berlin A."/>
            <person name="Chapman S.B."/>
            <person name="Chen Z."/>
            <person name="Freedman E."/>
            <person name="Gellesch M."/>
            <person name="Goldberg J."/>
            <person name="Griggs A."/>
            <person name="Gujja S."/>
            <person name="Heilman E."/>
            <person name="Heiman D."/>
            <person name="Howarth C."/>
            <person name="Mehta T."/>
            <person name="Neiman D."/>
            <person name="Pearson M."/>
            <person name="Roberts A."/>
            <person name="Saif S."/>
            <person name="Shea T."/>
            <person name="Shenoy N."/>
            <person name="Sisk P."/>
            <person name="Stolte C."/>
            <person name="Sykes S."/>
            <person name="White J."/>
            <person name="Yandava C."/>
            <person name="Burger G."/>
            <person name="Gray M.W."/>
            <person name="Holland P.W.H."/>
            <person name="King N."/>
            <person name="Lang F.B.F."/>
            <person name="Roger A.J."/>
            <person name="Ruiz-Trillo I."/>
            <person name="Haas B."/>
            <person name="Nusbaum C."/>
            <person name="Birren B."/>
        </authorList>
    </citation>
    <scope>NUCLEOTIDE SEQUENCE [LARGE SCALE GENOMIC DNA]</scope>
    <source>
        <strain evidence="2 3">JP610</strain>
    </source>
</reference>
<accession>A0A0L0F3Z6</accession>
<evidence type="ECO:0000313" key="2">
    <source>
        <dbReference type="EMBL" id="KNC71329.1"/>
    </source>
</evidence>